<dbReference type="InterPro" id="IPR016181">
    <property type="entry name" value="Acyl_CoA_acyltransferase"/>
</dbReference>
<dbReference type="InterPro" id="IPR000182">
    <property type="entry name" value="GNAT_dom"/>
</dbReference>
<dbReference type="EMBL" id="CP039371">
    <property type="protein sequence ID" value="QCI13551.1"/>
    <property type="molecule type" value="Genomic_DNA"/>
</dbReference>
<keyword evidence="1 4" id="KW-0808">Transferase</keyword>
<evidence type="ECO:0000256" key="1">
    <source>
        <dbReference type="ARBA" id="ARBA00022679"/>
    </source>
</evidence>
<evidence type="ECO:0000256" key="2">
    <source>
        <dbReference type="ARBA" id="ARBA00023315"/>
    </source>
</evidence>
<feature type="domain" description="N-acetyltransferase" evidence="3">
    <location>
        <begin position="3"/>
        <end position="143"/>
    </location>
</feature>
<organism evidence="4 5">
    <name type="scientific">Pseudomonas putida</name>
    <name type="common">Arthrobacter siderocapsulatus</name>
    <dbReference type="NCBI Taxonomy" id="303"/>
    <lineage>
        <taxon>Bacteria</taxon>
        <taxon>Pseudomonadati</taxon>
        <taxon>Pseudomonadota</taxon>
        <taxon>Gammaproteobacteria</taxon>
        <taxon>Pseudomonadales</taxon>
        <taxon>Pseudomonadaceae</taxon>
        <taxon>Pseudomonas</taxon>
    </lineage>
</organism>
<dbReference type="GO" id="GO:0016747">
    <property type="term" value="F:acyltransferase activity, transferring groups other than amino-acyl groups"/>
    <property type="evidence" value="ECO:0007669"/>
    <property type="project" value="InterPro"/>
</dbReference>
<sequence>MPLALVPADLSHRTFARDLTRRAMLPYYREFDLLWIEEAFDEAWGWREQWLVTEDDTVLGYCSLSQDRQALFIRELHLLPEQRGRGVGSWVLEQVADWAAQRHLPLVRLMVFASNPARRLYLRHGFVEMGADACFVRMQRTLGQASGVMVACEEKP</sequence>
<accession>A0A4D6XHC0</accession>
<reference evidence="5" key="1">
    <citation type="submission" date="2019-04" db="EMBL/GenBank/DDBJ databases">
        <title>Genome sequence of Pseudomonas putida 1290, an auxin catabolizing strain.</title>
        <authorList>
            <person name="Laird T.S."/>
            <person name="Leveau J.H.J."/>
        </authorList>
    </citation>
    <scope>NUCLEOTIDE SEQUENCE [LARGE SCALE GENOMIC DNA]</scope>
    <source>
        <strain evidence="5">1290</strain>
    </source>
</reference>
<evidence type="ECO:0000313" key="4">
    <source>
        <dbReference type="EMBL" id="QCI13551.1"/>
    </source>
</evidence>
<dbReference type="Gene3D" id="3.40.630.30">
    <property type="match status" value="1"/>
</dbReference>
<proteinExistence type="predicted"/>
<dbReference type="InterPro" id="IPR050832">
    <property type="entry name" value="Bact_Acetyltransf"/>
</dbReference>
<dbReference type="AlphaFoldDB" id="A0A4D6XHC0"/>
<dbReference type="PANTHER" id="PTHR43877">
    <property type="entry name" value="AMINOALKYLPHOSPHONATE N-ACETYLTRANSFERASE-RELATED-RELATED"/>
    <property type="match status" value="1"/>
</dbReference>
<dbReference type="RefSeq" id="WP_136915667.1">
    <property type="nucleotide sequence ID" value="NZ_CP039371.1"/>
</dbReference>
<dbReference type="CDD" id="cd04301">
    <property type="entry name" value="NAT_SF"/>
    <property type="match status" value="1"/>
</dbReference>
<keyword evidence="2" id="KW-0012">Acyltransferase</keyword>
<dbReference type="PROSITE" id="PS51186">
    <property type="entry name" value="GNAT"/>
    <property type="match status" value="1"/>
</dbReference>
<evidence type="ECO:0000313" key="5">
    <source>
        <dbReference type="Proteomes" id="UP000298551"/>
    </source>
</evidence>
<dbReference type="PANTHER" id="PTHR43877:SF2">
    <property type="entry name" value="AMINOALKYLPHOSPHONATE N-ACETYLTRANSFERASE-RELATED"/>
    <property type="match status" value="1"/>
</dbReference>
<dbReference type="SUPFAM" id="SSF55729">
    <property type="entry name" value="Acyl-CoA N-acyltransferases (Nat)"/>
    <property type="match status" value="1"/>
</dbReference>
<dbReference type="Pfam" id="PF00583">
    <property type="entry name" value="Acetyltransf_1"/>
    <property type="match status" value="1"/>
</dbReference>
<dbReference type="OrthoDB" id="6871659at2"/>
<gene>
    <name evidence="4" type="ORF">E6B08_20325</name>
</gene>
<name>A0A4D6XHC0_PSEPU</name>
<evidence type="ECO:0000259" key="3">
    <source>
        <dbReference type="PROSITE" id="PS51186"/>
    </source>
</evidence>
<dbReference type="Proteomes" id="UP000298551">
    <property type="component" value="Chromosome"/>
</dbReference>
<protein>
    <submittedName>
        <fullName evidence="4">GNAT family N-acetyltransferase</fullName>
    </submittedName>
</protein>